<keyword evidence="2" id="KW-0732">Signal</keyword>
<sequence length="280" mass="31763">MVNRLLAVGLLASAATLASAGQQANQQQQTDTETPLRSSMQKPPEMTLTVPRANSPVIIDGVNDEKAWQQGNWQLLNHVWVGEKPTREDFSGRYKLVWQTDGLYLLVELIDDVLFDQHANPLHRYWDDDCLEIFIDEDGSGGEHAHNFNAFAYHIGLDNQVADMGPRESQDENNFILLNHHVESMWKRSVEEPFKITWEVKVLIFDDDYDYLAPEKVMPKALTEGKKMGFLLAYCDNDGSKQREHFIGSHPIEPVNGDMNLGYKDASVFAEITLLKGDTE</sequence>
<gene>
    <name evidence="4" type="ORF">E8M12_12230</name>
</gene>
<dbReference type="Proteomes" id="UP000307999">
    <property type="component" value="Unassembled WGS sequence"/>
</dbReference>
<reference evidence="4 5" key="1">
    <citation type="submission" date="2019-04" db="EMBL/GenBank/DDBJ databases">
        <title>Thalassotalea guangxiensis sp. nov., isolated from sediment of the coastal wetland.</title>
        <authorList>
            <person name="Zheng S."/>
            <person name="Zhang D."/>
        </authorList>
    </citation>
    <scope>NUCLEOTIDE SEQUENCE [LARGE SCALE GENOMIC DNA]</scope>
    <source>
        <strain evidence="4 5">ZS-4</strain>
    </source>
</reference>
<feature type="chain" id="PRO_5020274276" evidence="2">
    <location>
        <begin position="21"/>
        <end position="280"/>
    </location>
</feature>
<evidence type="ECO:0000313" key="5">
    <source>
        <dbReference type="Proteomes" id="UP000307999"/>
    </source>
</evidence>
<accession>A0A4U1B3C3</accession>
<name>A0A4U1B3C3_9GAMM</name>
<dbReference type="SUPFAM" id="SSF49344">
    <property type="entry name" value="CBD9-like"/>
    <property type="match status" value="1"/>
</dbReference>
<dbReference type="Gene3D" id="2.60.40.1190">
    <property type="match status" value="1"/>
</dbReference>
<keyword evidence="5" id="KW-1185">Reference proteome</keyword>
<dbReference type="AlphaFoldDB" id="A0A4U1B3C3"/>
<dbReference type="RefSeq" id="WP_136736431.1">
    <property type="nucleotide sequence ID" value="NZ_SWDB01000029.1"/>
</dbReference>
<dbReference type="GO" id="GO:0004553">
    <property type="term" value="F:hydrolase activity, hydrolyzing O-glycosyl compounds"/>
    <property type="evidence" value="ECO:0007669"/>
    <property type="project" value="InterPro"/>
</dbReference>
<evidence type="ECO:0000256" key="2">
    <source>
        <dbReference type="SAM" id="SignalP"/>
    </source>
</evidence>
<dbReference type="EMBL" id="SWDB01000029">
    <property type="protein sequence ID" value="TKB44414.1"/>
    <property type="molecule type" value="Genomic_DNA"/>
</dbReference>
<dbReference type="InterPro" id="IPR010502">
    <property type="entry name" value="Carb-bd_dom_fam9"/>
</dbReference>
<feature type="region of interest" description="Disordered" evidence="1">
    <location>
        <begin position="20"/>
        <end position="47"/>
    </location>
</feature>
<organism evidence="4 5">
    <name type="scientific">Thalassotalea mangrovi</name>
    <dbReference type="NCBI Taxonomy" id="2572245"/>
    <lineage>
        <taxon>Bacteria</taxon>
        <taxon>Pseudomonadati</taxon>
        <taxon>Pseudomonadota</taxon>
        <taxon>Gammaproteobacteria</taxon>
        <taxon>Alteromonadales</taxon>
        <taxon>Colwelliaceae</taxon>
        <taxon>Thalassotalea</taxon>
    </lineage>
</organism>
<feature type="compositionally biased region" description="Low complexity" evidence="1">
    <location>
        <begin position="20"/>
        <end position="29"/>
    </location>
</feature>
<dbReference type="GO" id="GO:0030246">
    <property type="term" value="F:carbohydrate binding"/>
    <property type="evidence" value="ECO:0007669"/>
    <property type="project" value="InterPro"/>
</dbReference>
<evidence type="ECO:0000259" key="3">
    <source>
        <dbReference type="Pfam" id="PF06452"/>
    </source>
</evidence>
<feature type="domain" description="Carbohydrate-binding" evidence="3">
    <location>
        <begin position="59"/>
        <end position="275"/>
    </location>
</feature>
<dbReference type="Pfam" id="PF06452">
    <property type="entry name" value="CBM9_1"/>
    <property type="match status" value="1"/>
</dbReference>
<feature type="compositionally biased region" description="Polar residues" evidence="1">
    <location>
        <begin position="30"/>
        <end position="41"/>
    </location>
</feature>
<dbReference type="GO" id="GO:0016052">
    <property type="term" value="P:carbohydrate catabolic process"/>
    <property type="evidence" value="ECO:0007669"/>
    <property type="project" value="InterPro"/>
</dbReference>
<protein>
    <submittedName>
        <fullName evidence="4">Sugar-binding protein</fullName>
    </submittedName>
</protein>
<proteinExistence type="predicted"/>
<comment type="caution">
    <text evidence="4">The sequence shown here is derived from an EMBL/GenBank/DDBJ whole genome shotgun (WGS) entry which is preliminary data.</text>
</comment>
<evidence type="ECO:0000313" key="4">
    <source>
        <dbReference type="EMBL" id="TKB44414.1"/>
    </source>
</evidence>
<dbReference type="OrthoDB" id="9786766at2"/>
<evidence type="ECO:0000256" key="1">
    <source>
        <dbReference type="SAM" id="MobiDB-lite"/>
    </source>
</evidence>
<feature type="signal peptide" evidence="2">
    <location>
        <begin position="1"/>
        <end position="20"/>
    </location>
</feature>
<dbReference type="CDD" id="cd00241">
    <property type="entry name" value="DOMON_like"/>
    <property type="match status" value="1"/>
</dbReference>